<dbReference type="InterPro" id="IPR033485">
    <property type="entry name" value="EMSY-LIKE_plant"/>
</dbReference>
<accession>A0AA35YU94</accession>
<keyword evidence="3" id="KW-1185">Reference proteome</keyword>
<reference evidence="2" key="1">
    <citation type="submission" date="2023-04" db="EMBL/GenBank/DDBJ databases">
        <authorList>
            <person name="Vijverberg K."/>
            <person name="Xiong W."/>
            <person name="Schranz E."/>
        </authorList>
    </citation>
    <scope>NUCLEOTIDE SEQUENCE</scope>
</reference>
<gene>
    <name evidence="2" type="ORF">LSALG_LOCUS19788</name>
</gene>
<evidence type="ECO:0000313" key="2">
    <source>
        <dbReference type="EMBL" id="CAI9280027.1"/>
    </source>
</evidence>
<dbReference type="AlphaFoldDB" id="A0AA35YU94"/>
<dbReference type="SUPFAM" id="SSF63748">
    <property type="entry name" value="Tudor/PWWP/MBT"/>
    <property type="match status" value="1"/>
</dbReference>
<evidence type="ECO:0000256" key="1">
    <source>
        <dbReference type="SAM" id="MobiDB-lite"/>
    </source>
</evidence>
<feature type="region of interest" description="Disordered" evidence="1">
    <location>
        <begin position="112"/>
        <end position="159"/>
    </location>
</feature>
<organism evidence="2 3">
    <name type="scientific">Lactuca saligna</name>
    <name type="common">Willowleaf lettuce</name>
    <dbReference type="NCBI Taxonomy" id="75948"/>
    <lineage>
        <taxon>Eukaryota</taxon>
        <taxon>Viridiplantae</taxon>
        <taxon>Streptophyta</taxon>
        <taxon>Embryophyta</taxon>
        <taxon>Tracheophyta</taxon>
        <taxon>Spermatophyta</taxon>
        <taxon>Magnoliopsida</taxon>
        <taxon>eudicotyledons</taxon>
        <taxon>Gunneridae</taxon>
        <taxon>Pentapetalae</taxon>
        <taxon>asterids</taxon>
        <taxon>campanulids</taxon>
        <taxon>Asterales</taxon>
        <taxon>Asteraceae</taxon>
        <taxon>Cichorioideae</taxon>
        <taxon>Cichorieae</taxon>
        <taxon>Lactucinae</taxon>
        <taxon>Lactuca</taxon>
    </lineage>
</organism>
<evidence type="ECO:0000313" key="3">
    <source>
        <dbReference type="Proteomes" id="UP001177003"/>
    </source>
</evidence>
<protein>
    <submittedName>
        <fullName evidence="2">Uncharacterized protein</fullName>
    </submittedName>
</protein>
<dbReference type="PANTHER" id="PTHR33432">
    <property type="entry name" value="PROTEIN EMSY-LIKE 4"/>
    <property type="match status" value="1"/>
</dbReference>
<dbReference type="GO" id="GO:0050832">
    <property type="term" value="P:defense response to fungus"/>
    <property type="evidence" value="ECO:0007669"/>
    <property type="project" value="InterPro"/>
</dbReference>
<dbReference type="PANTHER" id="PTHR33432:SF28">
    <property type="entry name" value="PROTEIN EMSY-LIKE 4"/>
    <property type="match status" value="1"/>
</dbReference>
<dbReference type="GO" id="GO:0005634">
    <property type="term" value="C:nucleus"/>
    <property type="evidence" value="ECO:0007669"/>
    <property type="project" value="TreeGrafter"/>
</dbReference>
<proteinExistence type="predicted"/>
<dbReference type="Proteomes" id="UP001177003">
    <property type="component" value="Chromosome 4"/>
</dbReference>
<feature type="compositionally biased region" description="Gly residues" evidence="1">
    <location>
        <begin position="117"/>
        <end position="129"/>
    </location>
</feature>
<dbReference type="EMBL" id="OX465080">
    <property type="protein sequence ID" value="CAI9280027.1"/>
    <property type="molecule type" value="Genomic_DNA"/>
</dbReference>
<name>A0AA35YU94_LACSI</name>
<sequence length="159" mass="17636">MEEFLKFDLEYDQPVWWWWSDNGGGSSLKMQYPPSGPSGWGQLGNRVTSGLVANDSVETSAFFPLIGRKVRTRWPNDNNFYEAVITDHNPVEISPEDIQWWIRYSIHGMSRPVGRDNGPGGGGGAGRGRGLPKSQAVAASRKDFPRSQNGIGKKGRDNI</sequence>